<dbReference type="Pfam" id="PF00046">
    <property type="entry name" value="Homeodomain"/>
    <property type="match status" value="1"/>
</dbReference>
<proteinExistence type="predicted"/>
<dbReference type="Gene3D" id="1.10.10.60">
    <property type="entry name" value="Homeodomain-like"/>
    <property type="match status" value="1"/>
</dbReference>
<dbReference type="PANTHER" id="PTHR15116:SF16">
    <property type="entry name" value="DEFECTIVE PROVENTRICULUS, ISOFORM A"/>
    <property type="match status" value="1"/>
</dbReference>
<dbReference type="SMART" id="SM00389">
    <property type="entry name" value="HOX"/>
    <property type="match status" value="1"/>
</dbReference>
<evidence type="ECO:0000256" key="3">
    <source>
        <dbReference type="RuleBase" id="RU000682"/>
    </source>
</evidence>
<dbReference type="PROSITE" id="PS50071">
    <property type="entry name" value="HOMEOBOX_2"/>
    <property type="match status" value="1"/>
</dbReference>
<dbReference type="InterPro" id="IPR009057">
    <property type="entry name" value="Homeodomain-like_sf"/>
</dbReference>
<dbReference type="GO" id="GO:0006338">
    <property type="term" value="P:chromatin remodeling"/>
    <property type="evidence" value="ECO:0007669"/>
    <property type="project" value="InterPro"/>
</dbReference>
<evidence type="ECO:0000259" key="4">
    <source>
        <dbReference type="PROSITE" id="PS50071"/>
    </source>
</evidence>
<dbReference type="Proteomes" id="UP000046392">
    <property type="component" value="Unplaced"/>
</dbReference>
<dbReference type="STRING" id="174720.A0A0N5C1D7"/>
<keyword evidence="2 3" id="KW-0371">Homeobox</keyword>
<organism evidence="5 6">
    <name type="scientific">Strongyloides papillosus</name>
    <name type="common">Intestinal threadworm</name>
    <dbReference type="NCBI Taxonomy" id="174720"/>
    <lineage>
        <taxon>Eukaryota</taxon>
        <taxon>Metazoa</taxon>
        <taxon>Ecdysozoa</taxon>
        <taxon>Nematoda</taxon>
        <taxon>Chromadorea</taxon>
        <taxon>Rhabditida</taxon>
        <taxon>Tylenchina</taxon>
        <taxon>Panagrolaimomorpha</taxon>
        <taxon>Strongyloidoidea</taxon>
        <taxon>Strongyloididae</taxon>
        <taxon>Strongyloides</taxon>
    </lineage>
</organism>
<accession>A0A0N5C1D7</accession>
<dbReference type="PANTHER" id="PTHR15116">
    <property type="entry name" value="DNA-BINDING PROTEIN SATB FAMILY MEMBER"/>
    <property type="match status" value="1"/>
</dbReference>
<reference evidence="6" key="1">
    <citation type="submission" date="2017-02" db="UniProtKB">
        <authorList>
            <consortium name="WormBaseParasite"/>
        </authorList>
    </citation>
    <scope>IDENTIFICATION</scope>
</reference>
<evidence type="ECO:0000313" key="5">
    <source>
        <dbReference type="Proteomes" id="UP000046392"/>
    </source>
</evidence>
<keyword evidence="5" id="KW-1185">Reference proteome</keyword>
<dbReference type="CDD" id="cd00086">
    <property type="entry name" value="homeodomain"/>
    <property type="match status" value="1"/>
</dbReference>
<keyword evidence="2 3" id="KW-0539">Nucleus</keyword>
<feature type="DNA-binding region" description="Homeobox" evidence="2">
    <location>
        <begin position="307"/>
        <end position="359"/>
    </location>
</feature>
<dbReference type="AlphaFoldDB" id="A0A0N5C1D7"/>
<evidence type="ECO:0000256" key="1">
    <source>
        <dbReference type="ARBA" id="ARBA00004123"/>
    </source>
</evidence>
<dbReference type="GO" id="GO:0000978">
    <property type="term" value="F:RNA polymerase II cis-regulatory region sequence-specific DNA binding"/>
    <property type="evidence" value="ECO:0007669"/>
    <property type="project" value="TreeGrafter"/>
</dbReference>
<comment type="subcellular location">
    <subcellularLocation>
        <location evidence="1 2 3">Nucleus</location>
    </subcellularLocation>
</comment>
<name>A0A0N5C1D7_STREA</name>
<dbReference type="GO" id="GO:0000981">
    <property type="term" value="F:DNA-binding transcription factor activity, RNA polymerase II-specific"/>
    <property type="evidence" value="ECO:0007669"/>
    <property type="project" value="TreeGrafter"/>
</dbReference>
<keyword evidence="2 3" id="KW-0238">DNA-binding</keyword>
<dbReference type="SUPFAM" id="SSF46689">
    <property type="entry name" value="Homeodomain-like"/>
    <property type="match status" value="1"/>
</dbReference>
<dbReference type="InterPro" id="IPR001356">
    <property type="entry name" value="HD"/>
</dbReference>
<feature type="domain" description="Homeobox" evidence="4">
    <location>
        <begin position="305"/>
        <end position="358"/>
    </location>
</feature>
<dbReference type="InterPro" id="IPR039673">
    <property type="entry name" value="SATB1/SATB2"/>
</dbReference>
<sequence>MESMTIKFIIKPMLSLQTSTNTILFEKEIERKVTVDNNVLLKDICIDIMQNIGLKHLASNAKVSIKISESKYHTFESFIPNLDLNIGSLKPIFGSSLIFMILVPGKVEEFNAMELKKTFCSNFLHLIIKRYSSIKNCITDPIFKDIIESIENNTIESLSYESLLQMNETIQEELNFLNNFKNEQKILPNIDIQSYQNSNSLLLCSPINLNLKIPNTIPAIVPGINDKGNISEENTTTIPPQPYFTPTNKPFIEYHETLLNILQKTPPSMETPNIMEAVFPPTPKEGTLNSRSRICFDQNTETPILELWFEITRTPSPSQLQDYADHLNNLSNRSNEDKITSHNVKIWFKNRRAKENRVNKYFNNTD</sequence>
<dbReference type="GO" id="GO:0005634">
    <property type="term" value="C:nucleus"/>
    <property type="evidence" value="ECO:0007669"/>
    <property type="project" value="UniProtKB-SubCell"/>
</dbReference>
<evidence type="ECO:0000313" key="6">
    <source>
        <dbReference type="WBParaSite" id="SPAL_0001181200.1"/>
    </source>
</evidence>
<dbReference type="WBParaSite" id="SPAL_0001181200.1">
    <property type="protein sequence ID" value="SPAL_0001181200.1"/>
    <property type="gene ID" value="SPAL_0001181200"/>
</dbReference>
<evidence type="ECO:0000256" key="2">
    <source>
        <dbReference type="PROSITE-ProRule" id="PRU00108"/>
    </source>
</evidence>
<protein>
    <submittedName>
        <fullName evidence="6">Homeobox domain-containing protein</fullName>
    </submittedName>
</protein>